<dbReference type="InterPro" id="IPR036397">
    <property type="entry name" value="RNaseH_sf"/>
</dbReference>
<dbReference type="InterPro" id="IPR025948">
    <property type="entry name" value="HTH-like_dom"/>
</dbReference>
<dbReference type="SUPFAM" id="SSF53098">
    <property type="entry name" value="Ribonuclease H-like"/>
    <property type="match status" value="1"/>
</dbReference>
<sequence>MDTKKGYSSLNVRRNEQYSLIDQLSEHEPVEMVCNVFDIARSSFYDYKRRRNIIDVNEIKLRAQLNACFNFSRGAAGSRTLLAMLADLDIEAGLFKVRRIMRDMHLVSKQPGPHVYKVAVNERPDIPNSLNREFDVQNPNQVWCGDITYIWTGQKWSYLAVVIDLYARRVVGWAMSEKPYTALTIKALDRAYEQRGKPRGIMFHSDQGCQYSSIKFRQRLWRYQITQSMSRRGNCWDIDNTLSHTDSEYLTRAGIDQISLC</sequence>
<comment type="caution">
    <text evidence="2">The sequence shown here is derived from an EMBL/GenBank/DDBJ whole genome shotgun (WGS) entry which is preliminary data.</text>
</comment>
<accession>A0A8I2KLS8</accession>
<dbReference type="InterPro" id="IPR012337">
    <property type="entry name" value="RNaseH-like_sf"/>
</dbReference>
<evidence type="ECO:0000313" key="3">
    <source>
        <dbReference type="Proteomes" id="UP000646877"/>
    </source>
</evidence>
<dbReference type="InterPro" id="IPR048020">
    <property type="entry name" value="Transpos_IS3"/>
</dbReference>
<dbReference type="PANTHER" id="PTHR46889:SF4">
    <property type="entry name" value="TRANSPOSASE INSO FOR INSERTION SEQUENCE ELEMENT IS911B-RELATED"/>
    <property type="match status" value="1"/>
</dbReference>
<dbReference type="Pfam" id="PF00665">
    <property type="entry name" value="rve"/>
    <property type="match status" value="1"/>
</dbReference>
<dbReference type="PROSITE" id="PS50994">
    <property type="entry name" value="INTEGRASE"/>
    <property type="match status" value="1"/>
</dbReference>
<dbReference type="PANTHER" id="PTHR46889">
    <property type="entry name" value="TRANSPOSASE INSF FOR INSERTION SEQUENCE IS3B-RELATED"/>
    <property type="match status" value="1"/>
</dbReference>
<name>A0A8I2KLS8_9GAMM</name>
<evidence type="ECO:0000313" key="2">
    <source>
        <dbReference type="EMBL" id="NLR20856.1"/>
    </source>
</evidence>
<evidence type="ECO:0000259" key="1">
    <source>
        <dbReference type="PROSITE" id="PS50994"/>
    </source>
</evidence>
<protein>
    <submittedName>
        <fullName evidence="2">IS3 family transposase</fullName>
    </submittedName>
</protein>
<dbReference type="EMBL" id="WEIA01000003">
    <property type="protein sequence ID" value="NLR20856.1"/>
    <property type="molecule type" value="Genomic_DNA"/>
</dbReference>
<dbReference type="InterPro" id="IPR001584">
    <property type="entry name" value="Integrase_cat-core"/>
</dbReference>
<dbReference type="NCBIfam" id="NF033516">
    <property type="entry name" value="transpos_IS3"/>
    <property type="match status" value="1"/>
</dbReference>
<organism evidence="2 3">
    <name type="scientific">Pseudoalteromonas maricaloris</name>
    <dbReference type="NCBI Taxonomy" id="184924"/>
    <lineage>
        <taxon>Bacteria</taxon>
        <taxon>Pseudomonadati</taxon>
        <taxon>Pseudomonadota</taxon>
        <taxon>Gammaproteobacteria</taxon>
        <taxon>Alteromonadales</taxon>
        <taxon>Pseudoalteromonadaceae</taxon>
        <taxon>Pseudoalteromonas</taxon>
    </lineage>
</organism>
<gene>
    <name evidence="2" type="ORF">F9Y85_05890</name>
</gene>
<dbReference type="GO" id="GO:0015074">
    <property type="term" value="P:DNA integration"/>
    <property type="evidence" value="ECO:0007669"/>
    <property type="project" value="InterPro"/>
</dbReference>
<dbReference type="Pfam" id="PF13276">
    <property type="entry name" value="HTH_21"/>
    <property type="match status" value="1"/>
</dbReference>
<dbReference type="Gene3D" id="3.30.420.10">
    <property type="entry name" value="Ribonuclease H-like superfamily/Ribonuclease H"/>
    <property type="match status" value="1"/>
</dbReference>
<dbReference type="GO" id="GO:0003676">
    <property type="term" value="F:nucleic acid binding"/>
    <property type="evidence" value="ECO:0007669"/>
    <property type="project" value="InterPro"/>
</dbReference>
<proteinExistence type="predicted"/>
<reference evidence="2" key="1">
    <citation type="submission" date="2019-10" db="EMBL/GenBank/DDBJ databases">
        <authorList>
            <person name="Paulsen S."/>
        </authorList>
    </citation>
    <scope>NUCLEOTIDE SEQUENCE</scope>
    <source>
        <strain evidence="2">LMG 19692</strain>
    </source>
</reference>
<feature type="domain" description="Integrase catalytic" evidence="1">
    <location>
        <begin position="135"/>
        <end position="237"/>
    </location>
</feature>
<dbReference type="Proteomes" id="UP000646877">
    <property type="component" value="Unassembled WGS sequence"/>
</dbReference>
<dbReference type="AlphaFoldDB" id="A0A8I2KLS8"/>
<dbReference type="InterPro" id="IPR050900">
    <property type="entry name" value="Transposase_IS3/IS150/IS904"/>
</dbReference>